<dbReference type="GO" id="GO:0005886">
    <property type="term" value="C:plasma membrane"/>
    <property type="evidence" value="ECO:0007669"/>
    <property type="project" value="UniProtKB-SubCell"/>
</dbReference>
<proteinExistence type="inferred from homology"/>
<dbReference type="AlphaFoldDB" id="A0A821X6R2"/>
<gene>
    <name evidence="7" type="ORF">PMACD_LOCUS14096</name>
</gene>
<feature type="transmembrane region" description="Helical" evidence="6">
    <location>
        <begin position="376"/>
        <end position="394"/>
    </location>
</feature>
<sequence length="398" mass="45697">MIPKHRLPCVEYIKKSFGILNPFLRLFSLNCDRFEQKKYTVLSILRFILPAFILGSIDALTLYFKILYTYHDVVVSIMYTDAVQVIFDFFQYIVDLYIVYRCGNSLEEYYKIYEKLDEVLGMKYCGVLYGKLRKILILYGFIWTISCAGDYWAWLDSSGWKTASAFSISYIFVLIKIITSLDMTVHLTHIDFRLRAIGDAAESLCNKLKCSYRERSGNESAIKIISVGTTNSNVEVVKCLRKCYVWVIELAGFVNQAFGTRVLLNTLSILIDIIRFTNIAARILLGSQHLHRNATGIFPVVSTLMRLFTCVIIVGSLARHCELVYGQRERFINIIDHALVFNEPSDDVKSALNELRLLTQHRPVEFCMSNLVRIDYSLLGSMTSIVVTYTIILLQNVN</sequence>
<feature type="transmembrane region" description="Helical" evidence="6">
    <location>
        <begin position="166"/>
        <end position="185"/>
    </location>
</feature>
<dbReference type="GO" id="GO:0050909">
    <property type="term" value="P:sensory perception of taste"/>
    <property type="evidence" value="ECO:0007669"/>
    <property type="project" value="InterPro"/>
</dbReference>
<keyword evidence="3 6" id="KW-0812">Transmembrane</keyword>
<keyword evidence="8" id="KW-1185">Reference proteome</keyword>
<keyword evidence="4 6" id="KW-1133">Transmembrane helix</keyword>
<feature type="transmembrane region" description="Helical" evidence="6">
    <location>
        <begin position="136"/>
        <end position="154"/>
    </location>
</feature>
<dbReference type="EMBL" id="CAJOBZ010000063">
    <property type="protein sequence ID" value="CAF4933954.1"/>
    <property type="molecule type" value="Genomic_DNA"/>
</dbReference>
<dbReference type="OrthoDB" id="6513574at2759"/>
<feature type="transmembrane region" description="Helical" evidence="6">
    <location>
        <begin position="82"/>
        <end position="100"/>
    </location>
</feature>
<comment type="function">
    <text evidence="6">Gustatory receptor which mediates acceptance or avoidance behavior, depending on its substrates.</text>
</comment>
<feature type="transmembrane region" description="Helical" evidence="6">
    <location>
        <begin position="47"/>
        <end position="70"/>
    </location>
</feature>
<protein>
    <recommendedName>
        <fullName evidence="6">Gustatory receptor</fullName>
    </recommendedName>
</protein>
<accession>A0A821X6R2</accession>
<evidence type="ECO:0000256" key="4">
    <source>
        <dbReference type="ARBA" id="ARBA00022989"/>
    </source>
</evidence>
<dbReference type="InterPro" id="IPR013604">
    <property type="entry name" value="7TM_chemorcpt"/>
</dbReference>
<feature type="transmembrane region" description="Helical" evidence="6">
    <location>
        <begin position="297"/>
        <end position="318"/>
    </location>
</feature>
<keyword evidence="6" id="KW-0675">Receptor</keyword>
<comment type="similarity">
    <text evidence="6">Belongs to the insect chemoreceptor superfamily. Gustatory receptor (GR) family.</text>
</comment>
<keyword evidence="5 6" id="KW-0472">Membrane</keyword>
<keyword evidence="6" id="KW-0807">Transducer</keyword>
<dbReference type="GO" id="GO:0007165">
    <property type="term" value="P:signal transduction"/>
    <property type="evidence" value="ECO:0007669"/>
    <property type="project" value="UniProtKB-KW"/>
</dbReference>
<evidence type="ECO:0000256" key="1">
    <source>
        <dbReference type="ARBA" id="ARBA00004651"/>
    </source>
</evidence>
<organism evidence="7 8">
    <name type="scientific">Pieris macdunnoughi</name>
    <dbReference type="NCBI Taxonomy" id="345717"/>
    <lineage>
        <taxon>Eukaryota</taxon>
        <taxon>Metazoa</taxon>
        <taxon>Ecdysozoa</taxon>
        <taxon>Arthropoda</taxon>
        <taxon>Hexapoda</taxon>
        <taxon>Insecta</taxon>
        <taxon>Pterygota</taxon>
        <taxon>Neoptera</taxon>
        <taxon>Endopterygota</taxon>
        <taxon>Lepidoptera</taxon>
        <taxon>Glossata</taxon>
        <taxon>Ditrysia</taxon>
        <taxon>Papilionoidea</taxon>
        <taxon>Pieridae</taxon>
        <taxon>Pierinae</taxon>
        <taxon>Pieris</taxon>
    </lineage>
</organism>
<evidence type="ECO:0000256" key="5">
    <source>
        <dbReference type="ARBA" id="ARBA00023136"/>
    </source>
</evidence>
<feature type="transmembrane region" description="Helical" evidence="6">
    <location>
        <begin position="262"/>
        <end position="285"/>
    </location>
</feature>
<evidence type="ECO:0000256" key="3">
    <source>
        <dbReference type="ARBA" id="ARBA00022692"/>
    </source>
</evidence>
<comment type="caution">
    <text evidence="7">The sequence shown here is derived from an EMBL/GenBank/DDBJ whole genome shotgun (WGS) entry which is preliminary data.</text>
</comment>
<dbReference type="Proteomes" id="UP000663880">
    <property type="component" value="Unassembled WGS sequence"/>
</dbReference>
<evidence type="ECO:0000256" key="6">
    <source>
        <dbReference type="RuleBase" id="RU363108"/>
    </source>
</evidence>
<dbReference type="Pfam" id="PF08395">
    <property type="entry name" value="7tm_7"/>
    <property type="match status" value="1"/>
</dbReference>
<keyword evidence="2 6" id="KW-1003">Cell membrane</keyword>
<reference evidence="7" key="1">
    <citation type="submission" date="2021-02" db="EMBL/GenBank/DDBJ databases">
        <authorList>
            <person name="Steward A R."/>
        </authorList>
    </citation>
    <scope>NUCLEOTIDE SEQUENCE</scope>
</reference>
<comment type="subcellular location">
    <subcellularLocation>
        <location evidence="1 6">Cell membrane</location>
        <topology evidence="1 6">Multi-pass membrane protein</topology>
    </subcellularLocation>
</comment>
<name>A0A821X6R2_9NEOP</name>
<evidence type="ECO:0000313" key="8">
    <source>
        <dbReference type="Proteomes" id="UP000663880"/>
    </source>
</evidence>
<evidence type="ECO:0000313" key="7">
    <source>
        <dbReference type="EMBL" id="CAF4933954.1"/>
    </source>
</evidence>
<evidence type="ECO:0000256" key="2">
    <source>
        <dbReference type="ARBA" id="ARBA00022475"/>
    </source>
</evidence>